<sequence>MTAWLLPEQFSDVLPTEAAAVESLRRTLLDAAEGYGYELVIPPLLEYVDSLLSGTGQDLELRTFKLVDQLSGRTLGLRADMTPQAARIDAHLLNRDGIVRLCYAGSVVHTQAPSVYATREPLQFGVELYGHAGLDADIEVQKLAVRALQLGGVARITLALSDMRIVRGVLAGVLLPPERIDAVVEALARKDQPRLQQLLAGVGQAQRDAVLALPELFGDVSVLREAARLLPDRAPIDAALRELEQLAQVHAQAGVDVQVDLADLRGYRYHSGVIFSLYAPGEPDALARGGRYDEIGASFGRPRAATGFSLDLRELARQRKLPGPQAAVRASWSAQAGYTQAVQALRAAGHRVIELPAGAELQSRRFAFAHELICVDGDWQLRALAAG</sequence>
<dbReference type="GO" id="GO:0005737">
    <property type="term" value="C:cytoplasm"/>
    <property type="evidence" value="ECO:0007669"/>
    <property type="project" value="UniProtKB-SubCell"/>
</dbReference>
<dbReference type="HAMAP" id="MF_00125">
    <property type="entry name" value="HisZ"/>
    <property type="match status" value="1"/>
</dbReference>
<evidence type="ECO:0000313" key="4">
    <source>
        <dbReference type="EMBL" id="OIQ89051.1"/>
    </source>
</evidence>
<comment type="caution">
    <text evidence="4">The sequence shown here is derived from an EMBL/GenBank/DDBJ whole genome shotgun (WGS) entry which is preliminary data.</text>
</comment>
<dbReference type="PIRSF" id="PIRSF001549">
    <property type="entry name" value="His-tRNA_synth"/>
    <property type="match status" value="1"/>
</dbReference>
<evidence type="ECO:0000256" key="2">
    <source>
        <dbReference type="ARBA" id="ARBA00022490"/>
    </source>
</evidence>
<dbReference type="EMBL" id="MLJW01000346">
    <property type="protein sequence ID" value="OIQ89051.1"/>
    <property type="molecule type" value="Genomic_DNA"/>
</dbReference>
<dbReference type="GO" id="GO:0004821">
    <property type="term" value="F:histidine-tRNA ligase activity"/>
    <property type="evidence" value="ECO:0007669"/>
    <property type="project" value="TreeGrafter"/>
</dbReference>
<dbReference type="GO" id="GO:0016757">
    <property type="term" value="F:glycosyltransferase activity"/>
    <property type="evidence" value="ECO:0007669"/>
    <property type="project" value="UniProtKB-KW"/>
</dbReference>
<dbReference type="PANTHER" id="PTHR43707:SF1">
    <property type="entry name" value="HISTIDINE--TRNA LIGASE, MITOCHONDRIAL-RELATED"/>
    <property type="match status" value="1"/>
</dbReference>
<organism evidence="4">
    <name type="scientific">mine drainage metagenome</name>
    <dbReference type="NCBI Taxonomy" id="410659"/>
    <lineage>
        <taxon>unclassified sequences</taxon>
        <taxon>metagenomes</taxon>
        <taxon>ecological metagenomes</taxon>
    </lineage>
</organism>
<name>A0A1J5RHH1_9ZZZZ</name>
<keyword evidence="2" id="KW-0963">Cytoplasm</keyword>
<dbReference type="SUPFAM" id="SSF55681">
    <property type="entry name" value="Class II aaRS and biotin synthetases"/>
    <property type="match status" value="1"/>
</dbReference>
<dbReference type="GO" id="GO:0006427">
    <property type="term" value="P:histidyl-tRNA aminoacylation"/>
    <property type="evidence" value="ECO:0007669"/>
    <property type="project" value="TreeGrafter"/>
</dbReference>
<feature type="domain" description="Class II Histidinyl-tRNA synthetase (HisRS)-like catalytic core" evidence="3">
    <location>
        <begin position="10"/>
        <end position="315"/>
    </location>
</feature>
<dbReference type="InterPro" id="IPR041715">
    <property type="entry name" value="HisRS-like_core"/>
</dbReference>
<dbReference type="InterPro" id="IPR004517">
    <property type="entry name" value="HisZ"/>
</dbReference>
<gene>
    <name evidence="4" type="primary">hisZ_7</name>
    <name evidence="4" type="ORF">GALL_290420</name>
</gene>
<reference evidence="4" key="1">
    <citation type="submission" date="2016-10" db="EMBL/GenBank/DDBJ databases">
        <title>Sequence of Gallionella enrichment culture.</title>
        <authorList>
            <person name="Poehlein A."/>
            <person name="Muehling M."/>
            <person name="Daniel R."/>
        </authorList>
    </citation>
    <scope>NUCLEOTIDE SEQUENCE</scope>
</reference>
<dbReference type="NCBIfam" id="NF008935">
    <property type="entry name" value="PRK12292.1-1"/>
    <property type="match status" value="1"/>
</dbReference>
<dbReference type="CDD" id="cd00773">
    <property type="entry name" value="HisRS-like_core"/>
    <property type="match status" value="1"/>
</dbReference>
<dbReference type="NCBIfam" id="TIGR00443">
    <property type="entry name" value="hisZ_biosyn_reg"/>
    <property type="match status" value="1"/>
</dbReference>
<evidence type="ECO:0000259" key="3">
    <source>
        <dbReference type="Pfam" id="PF13393"/>
    </source>
</evidence>
<evidence type="ECO:0000256" key="1">
    <source>
        <dbReference type="ARBA" id="ARBA00004496"/>
    </source>
</evidence>
<keyword evidence="4" id="KW-0808">Transferase</keyword>
<dbReference type="InterPro" id="IPR004516">
    <property type="entry name" value="HisRS/HisZ"/>
</dbReference>
<comment type="subcellular location">
    <subcellularLocation>
        <location evidence="1">Cytoplasm</location>
    </subcellularLocation>
</comment>
<keyword evidence="4" id="KW-0328">Glycosyltransferase</keyword>
<dbReference type="Pfam" id="PF13393">
    <property type="entry name" value="tRNA-synt_His"/>
    <property type="match status" value="1"/>
</dbReference>
<dbReference type="Gene3D" id="3.30.930.10">
    <property type="entry name" value="Bira Bifunctional Protein, Domain 2"/>
    <property type="match status" value="1"/>
</dbReference>
<protein>
    <submittedName>
        <fullName evidence="4">ATP phosphoribosyltransferase regulatory subunit</fullName>
    </submittedName>
</protein>
<dbReference type="InterPro" id="IPR045864">
    <property type="entry name" value="aa-tRNA-synth_II/BPL/LPL"/>
</dbReference>
<accession>A0A1J5RHH1</accession>
<dbReference type="NCBIfam" id="NF009086">
    <property type="entry name" value="PRK12421.1"/>
    <property type="match status" value="1"/>
</dbReference>
<dbReference type="AlphaFoldDB" id="A0A1J5RHH1"/>
<dbReference type="PANTHER" id="PTHR43707">
    <property type="entry name" value="HISTIDYL-TRNA SYNTHETASE"/>
    <property type="match status" value="1"/>
</dbReference>
<dbReference type="GO" id="GO:0000105">
    <property type="term" value="P:L-histidine biosynthetic process"/>
    <property type="evidence" value="ECO:0007669"/>
    <property type="project" value="InterPro"/>
</dbReference>
<proteinExistence type="inferred from homology"/>